<organism evidence="2 3">
    <name type="scientific">Actinoplanes missouriensis (strain ATCC 14538 / DSM 43046 / CBS 188.64 / JCM 3121 / NBRC 102363 / NCIMB 12654 / NRRL B-3342 / UNCC 431)</name>
    <dbReference type="NCBI Taxonomy" id="512565"/>
    <lineage>
        <taxon>Bacteria</taxon>
        <taxon>Bacillati</taxon>
        <taxon>Actinomycetota</taxon>
        <taxon>Actinomycetes</taxon>
        <taxon>Micromonosporales</taxon>
        <taxon>Micromonosporaceae</taxon>
        <taxon>Actinoplanes</taxon>
    </lineage>
</organism>
<sequence length="62" mass="6353">MTNTIGTKSSMSAMFGSMIFGNAKQMFKAVAEAATAPAEPAPAPAETAAKKGRRGTLLDSYA</sequence>
<dbReference type="EMBL" id="AP012319">
    <property type="protein sequence ID" value="BAL90566.1"/>
    <property type="molecule type" value="Genomic_DNA"/>
</dbReference>
<reference evidence="2 3" key="1">
    <citation type="submission" date="2012-02" db="EMBL/GenBank/DDBJ databases">
        <title>Complete genome sequence of Actinoplanes missouriensis 431 (= NBRC 102363).</title>
        <authorList>
            <person name="Ohnishi Y."/>
            <person name="Ishikawa J."/>
            <person name="Sekine M."/>
            <person name="Hosoyama A."/>
            <person name="Harada T."/>
            <person name="Narita H."/>
            <person name="Hata T."/>
            <person name="Konno Y."/>
            <person name="Tutikane K."/>
            <person name="Fujita N."/>
            <person name="Horinouchi S."/>
            <person name="Hayakawa M."/>
        </authorList>
    </citation>
    <scope>NUCLEOTIDE SEQUENCE [LARGE SCALE GENOMIC DNA]</scope>
    <source>
        <strain evidence="3">ATCC 14538 / DSM 43046 / CBS 188.64 / JCM 3121 / NBRC 102363 / NCIMB 12654 / NRRL B-3342 / UNCC 431</strain>
    </source>
</reference>
<protein>
    <submittedName>
        <fullName evidence="2">Uncharacterized protein</fullName>
    </submittedName>
</protein>
<dbReference type="HOGENOM" id="CLU_2893747_0_0_11"/>
<gene>
    <name evidence="2" type="ordered locus">AMIS_53460</name>
</gene>
<feature type="region of interest" description="Disordered" evidence="1">
    <location>
        <begin position="37"/>
        <end position="62"/>
    </location>
</feature>
<proteinExistence type="predicted"/>
<evidence type="ECO:0000313" key="2">
    <source>
        <dbReference type="EMBL" id="BAL90566.1"/>
    </source>
</evidence>
<dbReference type="PATRIC" id="fig|512565.3.peg.5340"/>
<name>I0HC29_ACTM4</name>
<dbReference type="RefSeq" id="WP_014445454.1">
    <property type="nucleotide sequence ID" value="NC_017093.1"/>
</dbReference>
<dbReference type="Proteomes" id="UP000007882">
    <property type="component" value="Chromosome"/>
</dbReference>
<evidence type="ECO:0000256" key="1">
    <source>
        <dbReference type="SAM" id="MobiDB-lite"/>
    </source>
</evidence>
<dbReference type="STRING" id="512565.AMIS_53460"/>
<dbReference type="KEGG" id="ams:AMIS_53460"/>
<dbReference type="AlphaFoldDB" id="I0HC29"/>
<evidence type="ECO:0000313" key="3">
    <source>
        <dbReference type="Proteomes" id="UP000007882"/>
    </source>
</evidence>
<keyword evidence="3" id="KW-1185">Reference proteome</keyword>
<accession>I0HC29</accession>